<dbReference type="PANTHER" id="PTHR42743:SF11">
    <property type="entry name" value="AMINODEOXYCHORISMATE LYASE"/>
    <property type="match status" value="1"/>
</dbReference>
<evidence type="ECO:0000256" key="2">
    <source>
        <dbReference type="ARBA" id="ARBA00004824"/>
    </source>
</evidence>
<evidence type="ECO:0000313" key="12">
    <source>
        <dbReference type="EMBL" id="MZR29078.1"/>
    </source>
</evidence>
<dbReference type="EC" id="2.6.1.42" evidence="6"/>
<accession>A0A6L8W2E5</accession>
<comment type="catalytic activity">
    <reaction evidence="11">
        <text>L-leucine + 2-oxoglutarate = 4-methyl-2-oxopentanoate + L-glutamate</text>
        <dbReference type="Rhea" id="RHEA:18321"/>
        <dbReference type="ChEBI" id="CHEBI:16810"/>
        <dbReference type="ChEBI" id="CHEBI:17865"/>
        <dbReference type="ChEBI" id="CHEBI:29985"/>
        <dbReference type="ChEBI" id="CHEBI:57427"/>
        <dbReference type="EC" id="2.6.1.42"/>
    </reaction>
</comment>
<comment type="pathway">
    <text evidence="3">Amino-acid biosynthesis; L-valine biosynthesis; L-valine from pyruvate: step 4/4.</text>
</comment>
<dbReference type="GO" id="GO:0005829">
    <property type="term" value="C:cytosol"/>
    <property type="evidence" value="ECO:0007669"/>
    <property type="project" value="TreeGrafter"/>
</dbReference>
<dbReference type="GO" id="GO:0004084">
    <property type="term" value="F:branched-chain-amino-acid transaminase activity"/>
    <property type="evidence" value="ECO:0007669"/>
    <property type="project" value="UniProtKB-EC"/>
</dbReference>
<evidence type="ECO:0000313" key="13">
    <source>
        <dbReference type="Proteomes" id="UP000476030"/>
    </source>
</evidence>
<organism evidence="12 13">
    <name type="scientific">Sneathiella litorea</name>
    <dbReference type="NCBI Taxonomy" id="2606216"/>
    <lineage>
        <taxon>Bacteria</taxon>
        <taxon>Pseudomonadati</taxon>
        <taxon>Pseudomonadota</taxon>
        <taxon>Alphaproteobacteria</taxon>
        <taxon>Sneathiellales</taxon>
        <taxon>Sneathiellaceae</taxon>
        <taxon>Sneathiella</taxon>
    </lineage>
</organism>
<keyword evidence="12" id="KW-0032">Aminotransferase</keyword>
<comment type="caution">
    <text evidence="12">The sequence shown here is derived from an EMBL/GenBank/DDBJ whole genome shotgun (WGS) entry which is preliminary data.</text>
</comment>
<keyword evidence="12" id="KW-0808">Transferase</keyword>
<protein>
    <recommendedName>
        <fullName evidence="7">Probable branched-chain-amino-acid aminotransferase</fullName>
        <ecNumber evidence="6">2.6.1.42</ecNumber>
    </recommendedName>
</protein>
<evidence type="ECO:0000256" key="7">
    <source>
        <dbReference type="ARBA" id="ARBA00014472"/>
    </source>
</evidence>
<dbReference type="InterPro" id="IPR001544">
    <property type="entry name" value="Aminotrans_IV"/>
</dbReference>
<sequence>MAGVFFYNGDWYDESPRVTGPMDHSFWMASTVFDGARSFQGMAPDLDKHCARLARSAKALGFEPTMETAEVIDLCKQAARKLPKESELYIRPMYFARGGFIDPEPDSAEFILAVYDSPMPDASGFSAHFAAERRPARDMAPTDAKASCLYPNSGRAIAAARKAGFDNAILMDANDNVAEFATSNIWTVKDGVAFTPAATGCFLAGITRERVKILAKAAGIEVQETFMSRDDVMNADEIFNSGNFGKIMPVTRIEDRELQPGPVAKKLRKMYMDFARESQLF</sequence>
<comment type="pathway">
    <text evidence="4">Amino-acid biosynthesis; L-leucine biosynthesis; L-leucine from 3-methyl-2-oxobutanoate: step 4/4.</text>
</comment>
<comment type="pathway">
    <text evidence="2">Amino-acid biosynthesis; L-isoleucine biosynthesis; L-isoleucine from 2-oxobutanoate: step 4/4.</text>
</comment>
<comment type="similarity">
    <text evidence="5">Belongs to the class-IV pyridoxal-phosphate-dependent aminotransferase family.</text>
</comment>
<evidence type="ECO:0000256" key="3">
    <source>
        <dbReference type="ARBA" id="ARBA00004931"/>
    </source>
</evidence>
<dbReference type="NCBIfam" id="NF009896">
    <property type="entry name" value="PRK13356.1"/>
    <property type="match status" value="1"/>
</dbReference>
<evidence type="ECO:0000256" key="8">
    <source>
        <dbReference type="ARBA" id="ARBA00023304"/>
    </source>
</evidence>
<evidence type="ECO:0000256" key="6">
    <source>
        <dbReference type="ARBA" id="ARBA00013053"/>
    </source>
</evidence>
<keyword evidence="13" id="KW-1185">Reference proteome</keyword>
<dbReference type="RefSeq" id="WP_161313572.1">
    <property type="nucleotide sequence ID" value="NZ_WTUW01000001.1"/>
</dbReference>
<keyword evidence="8" id="KW-0100">Branched-chain amino acid biosynthesis</keyword>
<evidence type="ECO:0000256" key="10">
    <source>
        <dbReference type="ARBA" id="ARBA00048798"/>
    </source>
</evidence>
<dbReference type="InterPro" id="IPR043131">
    <property type="entry name" value="BCAT-like_N"/>
</dbReference>
<dbReference type="GO" id="GO:0009082">
    <property type="term" value="P:branched-chain amino acid biosynthetic process"/>
    <property type="evidence" value="ECO:0007669"/>
    <property type="project" value="UniProtKB-KW"/>
</dbReference>
<proteinExistence type="inferred from homology"/>
<name>A0A6L8W2E5_9PROT</name>
<dbReference type="Gene3D" id="3.30.470.10">
    <property type="match status" value="1"/>
</dbReference>
<comment type="catalytic activity">
    <reaction evidence="10">
        <text>L-isoleucine + 2-oxoglutarate = (S)-3-methyl-2-oxopentanoate + L-glutamate</text>
        <dbReference type="Rhea" id="RHEA:24801"/>
        <dbReference type="ChEBI" id="CHEBI:16810"/>
        <dbReference type="ChEBI" id="CHEBI:29985"/>
        <dbReference type="ChEBI" id="CHEBI:35146"/>
        <dbReference type="ChEBI" id="CHEBI:58045"/>
        <dbReference type="EC" id="2.6.1.42"/>
    </reaction>
</comment>
<reference evidence="12 13" key="1">
    <citation type="submission" date="2019-12" db="EMBL/GenBank/DDBJ databases">
        <title>Snethiella sp. nov. sp. isolated from sea sand.</title>
        <authorList>
            <person name="Kim J."/>
            <person name="Jeong S.E."/>
            <person name="Jung H.S."/>
            <person name="Jeon C.O."/>
        </authorList>
    </citation>
    <scope>NUCLEOTIDE SEQUENCE [LARGE SCALE GENOMIC DNA]</scope>
    <source>
        <strain evidence="12 13">DP05</strain>
    </source>
</reference>
<gene>
    <name evidence="12" type="ORF">GQE98_00375</name>
</gene>
<dbReference type="Proteomes" id="UP000476030">
    <property type="component" value="Unassembled WGS sequence"/>
</dbReference>
<keyword evidence="8" id="KW-0028">Amino-acid biosynthesis</keyword>
<dbReference type="AlphaFoldDB" id="A0A6L8W2E5"/>
<evidence type="ECO:0000256" key="4">
    <source>
        <dbReference type="ARBA" id="ARBA00005072"/>
    </source>
</evidence>
<dbReference type="PANTHER" id="PTHR42743">
    <property type="entry name" value="AMINO-ACID AMINOTRANSFERASE"/>
    <property type="match status" value="1"/>
</dbReference>
<dbReference type="InterPro" id="IPR036038">
    <property type="entry name" value="Aminotransferase-like"/>
</dbReference>
<comment type="catalytic activity">
    <reaction evidence="9">
        <text>L-valine + 2-oxoglutarate = 3-methyl-2-oxobutanoate + L-glutamate</text>
        <dbReference type="Rhea" id="RHEA:24813"/>
        <dbReference type="ChEBI" id="CHEBI:11851"/>
        <dbReference type="ChEBI" id="CHEBI:16810"/>
        <dbReference type="ChEBI" id="CHEBI:29985"/>
        <dbReference type="ChEBI" id="CHEBI:57762"/>
        <dbReference type="EC" id="2.6.1.42"/>
    </reaction>
</comment>
<dbReference type="SUPFAM" id="SSF56752">
    <property type="entry name" value="D-aminoacid aminotransferase-like PLP-dependent enzymes"/>
    <property type="match status" value="1"/>
</dbReference>
<dbReference type="EMBL" id="WTUW01000001">
    <property type="protein sequence ID" value="MZR29078.1"/>
    <property type="molecule type" value="Genomic_DNA"/>
</dbReference>
<comment type="function">
    <text evidence="1">Acts on leucine, isoleucine and valine.</text>
</comment>
<evidence type="ECO:0000256" key="11">
    <source>
        <dbReference type="ARBA" id="ARBA00049229"/>
    </source>
</evidence>
<dbReference type="Gene3D" id="3.20.10.10">
    <property type="entry name" value="D-amino Acid Aminotransferase, subunit A, domain 2"/>
    <property type="match status" value="1"/>
</dbReference>
<evidence type="ECO:0000256" key="1">
    <source>
        <dbReference type="ARBA" id="ARBA00003109"/>
    </source>
</evidence>
<dbReference type="InterPro" id="IPR043132">
    <property type="entry name" value="BCAT-like_C"/>
</dbReference>
<dbReference type="InterPro" id="IPR050571">
    <property type="entry name" value="Class-IV_PLP-Dep_Aminotrnsfr"/>
</dbReference>
<dbReference type="Pfam" id="PF01063">
    <property type="entry name" value="Aminotran_4"/>
    <property type="match status" value="1"/>
</dbReference>
<evidence type="ECO:0000256" key="5">
    <source>
        <dbReference type="ARBA" id="ARBA00009320"/>
    </source>
</evidence>
<evidence type="ECO:0000256" key="9">
    <source>
        <dbReference type="ARBA" id="ARBA00048212"/>
    </source>
</evidence>